<name>A0ABM1BUM3_LIMPO</name>
<dbReference type="Gene3D" id="1.20.1070.10">
    <property type="entry name" value="Rhodopsin 7-helix transmembrane proteins"/>
    <property type="match status" value="1"/>
</dbReference>
<evidence type="ECO:0000256" key="13">
    <source>
        <dbReference type="SAM" id="Phobius"/>
    </source>
</evidence>
<dbReference type="InterPro" id="IPR003591">
    <property type="entry name" value="Leu-rich_rpt_typical-subtyp"/>
</dbReference>
<evidence type="ECO:0000259" key="14">
    <source>
        <dbReference type="PROSITE" id="PS50262"/>
    </source>
</evidence>
<comment type="subcellular location">
    <subcellularLocation>
        <location evidence="1">Cell membrane</location>
        <topology evidence="1">Multi-pass membrane protein</topology>
    </subcellularLocation>
</comment>
<keyword evidence="15" id="KW-1185">Reference proteome</keyword>
<dbReference type="PROSITE" id="PS50262">
    <property type="entry name" value="G_PROTEIN_RECEP_F1_2"/>
    <property type="match status" value="1"/>
</dbReference>
<dbReference type="PANTHER" id="PTHR24372:SF82">
    <property type="entry name" value="RICKETS"/>
    <property type="match status" value="1"/>
</dbReference>
<keyword evidence="6" id="KW-0677">Repeat</keyword>
<keyword evidence="8" id="KW-0297">G-protein coupled receptor</keyword>
<keyword evidence="7 13" id="KW-1133">Transmembrane helix</keyword>
<evidence type="ECO:0000256" key="3">
    <source>
        <dbReference type="ARBA" id="ARBA00022475"/>
    </source>
</evidence>
<dbReference type="CDD" id="cd15136">
    <property type="entry name" value="7tmA_Glyco_hormone_R"/>
    <property type="match status" value="1"/>
</dbReference>
<feature type="transmembrane region" description="Helical" evidence="13">
    <location>
        <begin position="423"/>
        <end position="444"/>
    </location>
</feature>
<feature type="transmembrane region" description="Helical" evidence="13">
    <location>
        <begin position="456"/>
        <end position="479"/>
    </location>
</feature>
<dbReference type="Pfam" id="PF13855">
    <property type="entry name" value="LRR_8"/>
    <property type="match status" value="2"/>
</dbReference>
<proteinExistence type="inferred from homology"/>
<organism evidence="15 16">
    <name type="scientific">Limulus polyphemus</name>
    <name type="common">Atlantic horseshoe crab</name>
    <dbReference type="NCBI Taxonomy" id="6850"/>
    <lineage>
        <taxon>Eukaryota</taxon>
        <taxon>Metazoa</taxon>
        <taxon>Ecdysozoa</taxon>
        <taxon>Arthropoda</taxon>
        <taxon>Chelicerata</taxon>
        <taxon>Merostomata</taxon>
        <taxon>Xiphosura</taxon>
        <taxon>Limulidae</taxon>
        <taxon>Limulus</taxon>
    </lineage>
</organism>
<evidence type="ECO:0000256" key="7">
    <source>
        <dbReference type="ARBA" id="ARBA00022989"/>
    </source>
</evidence>
<feature type="transmembrane region" description="Helical" evidence="13">
    <location>
        <begin position="499"/>
        <end position="520"/>
    </location>
</feature>
<evidence type="ECO:0000256" key="1">
    <source>
        <dbReference type="ARBA" id="ARBA00004651"/>
    </source>
</evidence>
<keyword evidence="4" id="KW-0433">Leucine-rich repeat</keyword>
<keyword evidence="11" id="KW-0807">Transducer</keyword>
<feature type="transmembrane region" description="Helical" evidence="13">
    <location>
        <begin position="628"/>
        <end position="651"/>
    </location>
</feature>
<feature type="domain" description="G-protein coupled receptors family 1 profile" evidence="14">
    <location>
        <begin position="434"/>
        <end position="680"/>
    </location>
</feature>
<dbReference type="SMART" id="SM00369">
    <property type="entry name" value="LRR_TYP"/>
    <property type="match status" value="7"/>
</dbReference>
<keyword evidence="10" id="KW-0675">Receptor</keyword>
<evidence type="ECO:0000256" key="11">
    <source>
        <dbReference type="ARBA" id="ARBA00023224"/>
    </source>
</evidence>
<protein>
    <submittedName>
        <fullName evidence="16">Follicle-stimulating hormone receptor-like</fullName>
    </submittedName>
</protein>
<dbReference type="PANTHER" id="PTHR24372">
    <property type="entry name" value="GLYCOPROTEIN HORMONE RECEPTOR"/>
    <property type="match status" value="1"/>
</dbReference>
<dbReference type="SMART" id="SM00364">
    <property type="entry name" value="LRR_BAC"/>
    <property type="match status" value="3"/>
</dbReference>
<evidence type="ECO:0000256" key="5">
    <source>
        <dbReference type="ARBA" id="ARBA00022692"/>
    </source>
</evidence>
<dbReference type="InterPro" id="IPR000276">
    <property type="entry name" value="GPCR_Rhodpsn"/>
</dbReference>
<feature type="region of interest" description="Disordered" evidence="12">
    <location>
        <begin position="790"/>
        <end position="870"/>
    </location>
</feature>
<evidence type="ECO:0000256" key="12">
    <source>
        <dbReference type="SAM" id="MobiDB-lite"/>
    </source>
</evidence>
<sequence length="1227" mass="138752">MNQLGGPVPLRKIPATSGTPTVLSKLRRLVTGVNPRTQREINNNNLKYLPEALSSLHRLRELTFVNNRISYVPDKAFKNNRQLTLLEMGRNPIEDVGRFAFSNLPNLKELVLREVHHLAEFPDLNGTTALEHILLNRGLLQKVPSWFCSQTPHLKSLNLKSNRLSKLPELGNCAELRLIDLSYNHISSLEETPFRNQIKLIDLFLGNNLIECIPEDSFVGLQSLQVMDLKNNRITYIHVNAFAHVSKLRDLNLGNNQFSTLPTDGLQNLQQLKTFNNPNLKDFPPPESFPRAHKLVLSYAYHCCAFLPKAHKPSTLQETIVWLSKDDVDMSIWNNNMTDVWPGYGNFSSTFTEFMDQLWKSRGRDYSAPENSAQYTEDYFEDYKSAYNSEESLLSQYPVQCIPRPDPFMPCEDLFGWWTLRCGVWIVFLLAMLGNGVVVFVLLFGRSKMDVPRFLVCNLAVADFFMGIYLGLLAVVDASTLGEFRVFAIAWQTSTGCQVAGFLGVLSSELSVYTLSVITLERNYAITHAMHLNKRLSLRHAGYIMICGWVFALIMASMPLFGVSDYRKFAICLPFETDPAVSLGYVVFLILVNGVAFLILMGCYLKMYCAIRGSHAWNSNDSRIAKRMALLVFTDFVCWAPIAFFSLSAVSGLNLISLEEAKVFTIFVLPFNSCANPFLYAIFTKQFKKDCVLICKRIEESRVTRGIGRCRHSSNFSNRHTPANTNSAVERKSGGNDLPPCHCGVHMVTDGGRRRRWKRVVMRYLMCQNQTGESESNDYTYAIAQIQKNMGRGTKRATSISSENFSSRSDSWRQGNIPPRGGRPNLKRKFSQDSNMSSSRQDSSTSTIRISRSSVSSDSSNHRPGLLNFRERRGLTDSGQLVRPLGSVREKIPTSYEPSSCIARDKPRLCRQAAVDDTCHQQQIVRKSDIRHAQNSQQDMLCHSSLRKDRSSPLSFKSKELEVKFKCFYNRLAETSHEDSSDISTYKDDHILARSDQSAGDQKIDSSNTNDTSFSDPSTQEGQKKDAFFHPRIAIKEDPGHDSCQDNERDVYKWLQQNAKENLQETEEMFLGNVVNIYDSSLLNVSADNVSNNESNITSSVGLVSRLTPSRKVASDNSLKKLSLKSLPVPLGSFSSQSSRKNLKLKSGSQCQLKTSPTRTLRCSKSETIIHQHCLDDFSEWRLLNPRMEARGYDPESSMDEDTYYLSFRTPNTVTGSGVEAQQWEKN</sequence>
<gene>
    <name evidence="16" type="primary">LOC106472861</name>
</gene>
<comment type="similarity">
    <text evidence="2">Belongs to the G-protein coupled receptor 1 family.</text>
</comment>
<accession>A0ABM1BUM3</accession>
<dbReference type="Pfam" id="PF00001">
    <property type="entry name" value="7tm_1"/>
    <property type="match status" value="1"/>
</dbReference>
<dbReference type="Pfam" id="PF00560">
    <property type="entry name" value="LRR_1"/>
    <property type="match status" value="1"/>
</dbReference>
<keyword evidence="3" id="KW-1003">Cell membrane</keyword>
<dbReference type="GeneID" id="106472861"/>
<evidence type="ECO:0000256" key="10">
    <source>
        <dbReference type="ARBA" id="ARBA00023170"/>
    </source>
</evidence>
<dbReference type="InterPro" id="IPR002131">
    <property type="entry name" value="Gphrmn_rcpt_fam"/>
</dbReference>
<feature type="compositionally biased region" description="Polar residues" evidence="12">
    <location>
        <begin position="796"/>
        <end position="814"/>
    </location>
</feature>
<evidence type="ECO:0000256" key="8">
    <source>
        <dbReference type="ARBA" id="ARBA00023040"/>
    </source>
</evidence>
<feature type="compositionally biased region" description="Low complexity" evidence="12">
    <location>
        <begin position="1005"/>
        <end position="1019"/>
    </location>
</feature>
<feature type="region of interest" description="Disordered" evidence="12">
    <location>
        <begin position="993"/>
        <end position="1026"/>
    </location>
</feature>
<feature type="transmembrane region" description="Helical" evidence="13">
    <location>
        <begin position="583"/>
        <end position="607"/>
    </location>
</feature>
<evidence type="ECO:0000313" key="16">
    <source>
        <dbReference type="RefSeq" id="XP_013788987.1"/>
    </source>
</evidence>
<feature type="transmembrane region" description="Helical" evidence="13">
    <location>
        <begin position="541"/>
        <end position="563"/>
    </location>
</feature>
<evidence type="ECO:0000256" key="2">
    <source>
        <dbReference type="ARBA" id="ARBA00010663"/>
    </source>
</evidence>
<dbReference type="InterPro" id="IPR032675">
    <property type="entry name" value="LRR_dom_sf"/>
</dbReference>
<dbReference type="PRINTS" id="PR00237">
    <property type="entry name" value="GPCRRHODOPSN"/>
</dbReference>
<dbReference type="InterPro" id="IPR001611">
    <property type="entry name" value="Leu-rich_rpt"/>
</dbReference>
<evidence type="ECO:0000256" key="4">
    <source>
        <dbReference type="ARBA" id="ARBA00022614"/>
    </source>
</evidence>
<dbReference type="SUPFAM" id="SSF81321">
    <property type="entry name" value="Family A G protein-coupled receptor-like"/>
    <property type="match status" value="1"/>
</dbReference>
<keyword evidence="5 13" id="KW-0812">Transmembrane</keyword>
<feature type="compositionally biased region" description="Low complexity" evidence="12">
    <location>
        <begin position="832"/>
        <end position="859"/>
    </location>
</feature>
<dbReference type="InterPro" id="IPR017452">
    <property type="entry name" value="GPCR_Rhodpsn_7TM"/>
</dbReference>
<dbReference type="Proteomes" id="UP000694941">
    <property type="component" value="Unplaced"/>
</dbReference>
<reference evidence="16" key="1">
    <citation type="submission" date="2025-08" db="UniProtKB">
        <authorList>
            <consortium name="RefSeq"/>
        </authorList>
    </citation>
    <scope>IDENTIFICATION</scope>
    <source>
        <tissue evidence="16">Muscle</tissue>
    </source>
</reference>
<keyword evidence="9 13" id="KW-0472">Membrane</keyword>
<dbReference type="SUPFAM" id="SSF52058">
    <property type="entry name" value="L domain-like"/>
    <property type="match status" value="1"/>
</dbReference>
<dbReference type="PRINTS" id="PR00373">
    <property type="entry name" value="GLYCHORMONER"/>
</dbReference>
<evidence type="ECO:0000256" key="6">
    <source>
        <dbReference type="ARBA" id="ARBA00022737"/>
    </source>
</evidence>
<dbReference type="PROSITE" id="PS51450">
    <property type="entry name" value="LRR"/>
    <property type="match status" value="3"/>
</dbReference>
<dbReference type="Gene3D" id="3.80.10.10">
    <property type="entry name" value="Ribonuclease Inhibitor"/>
    <property type="match status" value="1"/>
</dbReference>
<evidence type="ECO:0000313" key="15">
    <source>
        <dbReference type="Proteomes" id="UP000694941"/>
    </source>
</evidence>
<dbReference type="RefSeq" id="XP_013788987.1">
    <property type="nucleotide sequence ID" value="XM_013933533.2"/>
</dbReference>
<evidence type="ECO:0000256" key="9">
    <source>
        <dbReference type="ARBA" id="ARBA00023136"/>
    </source>
</evidence>